<protein>
    <submittedName>
        <fullName evidence="9">K(+)/H(+) antiporter yhaU</fullName>
    </submittedName>
</protein>
<dbReference type="GO" id="GO:1902600">
    <property type="term" value="P:proton transmembrane transport"/>
    <property type="evidence" value="ECO:0007669"/>
    <property type="project" value="InterPro"/>
</dbReference>
<feature type="domain" description="Cation/H+ exchanger transmembrane" evidence="8">
    <location>
        <begin position="11"/>
        <end position="347"/>
    </location>
</feature>
<comment type="similarity">
    <text evidence="2">Belongs to the monovalent cation:proton antiporter 2 (CPA2) transporter (TC 2.A.37) family.</text>
</comment>
<evidence type="ECO:0000259" key="8">
    <source>
        <dbReference type="Pfam" id="PF00999"/>
    </source>
</evidence>
<dbReference type="RefSeq" id="WP_062263671.1">
    <property type="nucleotide sequence ID" value="NZ_LT158599.1"/>
</dbReference>
<gene>
    <name evidence="9" type="ORF">MMAB1_1794</name>
</gene>
<feature type="transmembrane region" description="Helical" evidence="7">
    <location>
        <begin position="205"/>
        <end position="222"/>
    </location>
</feature>
<keyword evidence="4 7" id="KW-0812">Transmembrane</keyword>
<feature type="transmembrane region" description="Helical" evidence="7">
    <location>
        <begin position="142"/>
        <end position="161"/>
    </location>
</feature>
<dbReference type="GeneID" id="27137571"/>
<reference evidence="9 10" key="1">
    <citation type="submission" date="2016-01" db="EMBL/GenBank/DDBJ databases">
        <authorList>
            <person name="Manzoor S."/>
        </authorList>
    </citation>
    <scope>NUCLEOTIDE SEQUENCE [LARGE SCALE GENOMIC DNA]</scope>
    <source>
        <strain evidence="9">Methanoculleus sp MAB1</strain>
    </source>
</reference>
<evidence type="ECO:0000256" key="1">
    <source>
        <dbReference type="ARBA" id="ARBA00004141"/>
    </source>
</evidence>
<dbReference type="Gene3D" id="1.20.1530.20">
    <property type="match status" value="1"/>
</dbReference>
<feature type="transmembrane region" description="Helical" evidence="7">
    <location>
        <begin position="52"/>
        <end position="69"/>
    </location>
</feature>
<dbReference type="GO" id="GO:0016020">
    <property type="term" value="C:membrane"/>
    <property type="evidence" value="ECO:0007669"/>
    <property type="project" value="UniProtKB-SubCell"/>
</dbReference>
<evidence type="ECO:0000256" key="3">
    <source>
        <dbReference type="ARBA" id="ARBA00022448"/>
    </source>
</evidence>
<dbReference type="InterPro" id="IPR038770">
    <property type="entry name" value="Na+/solute_symporter_sf"/>
</dbReference>
<feature type="transmembrane region" description="Helical" evidence="7">
    <location>
        <begin position="81"/>
        <end position="105"/>
    </location>
</feature>
<organism evidence="9 10">
    <name type="scientific">Methanoculleus bourgensis</name>
    <dbReference type="NCBI Taxonomy" id="83986"/>
    <lineage>
        <taxon>Archaea</taxon>
        <taxon>Methanobacteriati</taxon>
        <taxon>Methanobacteriota</taxon>
        <taxon>Stenosarchaea group</taxon>
        <taxon>Methanomicrobia</taxon>
        <taxon>Methanomicrobiales</taxon>
        <taxon>Methanomicrobiaceae</taxon>
        <taxon>Methanoculleus</taxon>
    </lineage>
</organism>
<keyword evidence="6 7" id="KW-0472">Membrane</keyword>
<dbReference type="Pfam" id="PF00999">
    <property type="entry name" value="Na_H_Exchanger"/>
    <property type="match status" value="1"/>
</dbReference>
<proteinExistence type="inferred from homology"/>
<evidence type="ECO:0000256" key="5">
    <source>
        <dbReference type="ARBA" id="ARBA00022989"/>
    </source>
</evidence>
<name>A0A0X3BLN3_9EURY</name>
<evidence type="ECO:0000256" key="4">
    <source>
        <dbReference type="ARBA" id="ARBA00022692"/>
    </source>
</evidence>
<dbReference type="PANTHER" id="PTHR42751">
    <property type="entry name" value="SODIUM/HYDROGEN EXCHANGER FAMILY/TRKA DOMAIN PROTEIN"/>
    <property type="match status" value="1"/>
</dbReference>
<dbReference type="GO" id="GO:0015297">
    <property type="term" value="F:antiporter activity"/>
    <property type="evidence" value="ECO:0007669"/>
    <property type="project" value="InterPro"/>
</dbReference>
<dbReference type="Proteomes" id="UP000069850">
    <property type="component" value="Chromosome 1"/>
</dbReference>
<dbReference type="KEGG" id="mema:MMAB1_1794"/>
<evidence type="ECO:0000313" key="10">
    <source>
        <dbReference type="Proteomes" id="UP000069850"/>
    </source>
</evidence>
<evidence type="ECO:0000256" key="6">
    <source>
        <dbReference type="ARBA" id="ARBA00023136"/>
    </source>
</evidence>
<comment type="subcellular location">
    <subcellularLocation>
        <location evidence="1">Membrane</location>
        <topology evidence="1">Multi-pass membrane protein</topology>
    </subcellularLocation>
</comment>
<dbReference type="AlphaFoldDB" id="A0A0X3BLN3"/>
<evidence type="ECO:0000256" key="2">
    <source>
        <dbReference type="ARBA" id="ARBA00005551"/>
    </source>
</evidence>
<keyword evidence="5 7" id="KW-1133">Transmembrane helix</keyword>
<evidence type="ECO:0000256" key="7">
    <source>
        <dbReference type="SAM" id="Phobius"/>
    </source>
</evidence>
<evidence type="ECO:0000313" key="9">
    <source>
        <dbReference type="EMBL" id="CVK33007.1"/>
    </source>
</evidence>
<feature type="transmembrane region" description="Helical" evidence="7">
    <location>
        <begin position="257"/>
        <end position="286"/>
    </location>
</feature>
<feature type="transmembrane region" description="Helical" evidence="7">
    <location>
        <begin position="167"/>
        <end position="185"/>
    </location>
</feature>
<dbReference type="OrthoDB" id="43518at2157"/>
<keyword evidence="3" id="KW-0813">Transport</keyword>
<dbReference type="EMBL" id="LT158599">
    <property type="protein sequence ID" value="CVK33007.1"/>
    <property type="molecule type" value="Genomic_DNA"/>
</dbReference>
<dbReference type="PANTHER" id="PTHR42751:SF6">
    <property type="entry name" value="CONSERVED INTEGRAL MEMBRANE TRANSPORT PROTEIN-RELATED"/>
    <property type="match status" value="1"/>
</dbReference>
<feature type="transmembrane region" description="Helical" evidence="7">
    <location>
        <begin position="323"/>
        <end position="353"/>
    </location>
</feature>
<dbReference type="InterPro" id="IPR006153">
    <property type="entry name" value="Cation/H_exchanger_TM"/>
</dbReference>
<accession>A0A0X3BLN3</accession>
<feature type="transmembrane region" description="Helical" evidence="7">
    <location>
        <begin position="228"/>
        <end position="245"/>
    </location>
</feature>
<sequence>MEGIAVALGVCLVLALVSRRLSLPPVPFYIIAGLALGKSGLGLVTPSPISDFFVDLGLVFLLFYVGLGLKPDRLLAKRSAFLRVGLIDLNVNLAIGFVAALALGFPLPDAVVVASAFYISSSVLAFASILENKKMVFRESETVVWMMVFEDIVLVLLIVILHSGFTIPVSMIARFAVVAAVLFLACRWGKRAIRRALDRDDELPVLITFTMVVAAAFVARAIDIPDTLTVIALGAALSTTAPAALERQARPFKDVFLVLFFVFFGISVEFSGEVGLVAIAAVSLLAALSKLLSGVLIGRQIHGSTAAGIEIWSNTIARGEFSIILAALYGSAAASSTIAGIVVATSIAGSFAAKYSPILKQHWVRLRSRHRAGSTHPFIH</sequence>
<feature type="transmembrane region" description="Helical" evidence="7">
    <location>
        <begin position="111"/>
        <end position="130"/>
    </location>
</feature>